<evidence type="ECO:0000313" key="16">
    <source>
        <dbReference type="EMBL" id="GGA71588.1"/>
    </source>
</evidence>
<dbReference type="HAMAP" id="MF_00521">
    <property type="entry name" value="KDO_kinase"/>
    <property type="match status" value="1"/>
</dbReference>
<dbReference type="EC" id="2.7.1.166" evidence="4 15"/>
<reference evidence="17" key="1">
    <citation type="journal article" date="2019" name="Int. J. Syst. Evol. Microbiol.">
        <title>The Global Catalogue of Microorganisms (GCM) 10K type strain sequencing project: providing services to taxonomists for standard genome sequencing and annotation.</title>
        <authorList>
            <consortium name="The Broad Institute Genomics Platform"/>
            <consortium name="The Broad Institute Genome Sequencing Center for Infectious Disease"/>
            <person name="Wu L."/>
            <person name="Ma J."/>
        </authorList>
    </citation>
    <scope>NUCLEOTIDE SEQUENCE [LARGE SCALE GENOMIC DNA]</scope>
    <source>
        <strain evidence="17">CGMCC 1.15905</strain>
    </source>
</reference>
<comment type="pathway">
    <text evidence="2 15">Bacterial outer membrane biogenesis; LPS core biosynthesis.</text>
</comment>
<protein>
    <recommendedName>
        <fullName evidence="13 15">3-deoxy-D-manno-octulosonic acid kinase</fullName>
        <shortName evidence="15">Kdo kinase</shortName>
        <ecNumber evidence="4 15">2.7.1.166</ecNumber>
    </recommendedName>
</protein>
<evidence type="ECO:0000256" key="4">
    <source>
        <dbReference type="ARBA" id="ARBA00011988"/>
    </source>
</evidence>
<dbReference type="InterPro" id="IPR011009">
    <property type="entry name" value="Kinase-like_dom_sf"/>
</dbReference>
<dbReference type="SUPFAM" id="SSF56112">
    <property type="entry name" value="Protein kinase-like (PK-like)"/>
    <property type="match status" value="1"/>
</dbReference>
<dbReference type="GO" id="GO:0016301">
    <property type="term" value="F:kinase activity"/>
    <property type="evidence" value="ECO:0007669"/>
    <property type="project" value="UniProtKB-KW"/>
</dbReference>
<evidence type="ECO:0000256" key="3">
    <source>
        <dbReference type="ARBA" id="ARBA00010327"/>
    </source>
</evidence>
<evidence type="ECO:0000256" key="15">
    <source>
        <dbReference type="HAMAP-Rule" id="MF_00521"/>
    </source>
</evidence>
<evidence type="ECO:0000256" key="5">
    <source>
        <dbReference type="ARBA" id="ARBA00022475"/>
    </source>
</evidence>
<keyword evidence="11 15" id="KW-0448">Lipopolysaccharide biosynthesis</keyword>
<evidence type="ECO:0000256" key="1">
    <source>
        <dbReference type="ARBA" id="ARBA00004515"/>
    </source>
</evidence>
<evidence type="ECO:0000256" key="9">
    <source>
        <dbReference type="ARBA" id="ARBA00022777"/>
    </source>
</evidence>
<evidence type="ECO:0000313" key="17">
    <source>
        <dbReference type="Proteomes" id="UP000623419"/>
    </source>
</evidence>
<dbReference type="InterPro" id="IPR022826">
    <property type="entry name" value="KDO_kinase"/>
</dbReference>
<dbReference type="Pfam" id="PF06293">
    <property type="entry name" value="Kdo"/>
    <property type="match status" value="1"/>
</dbReference>
<dbReference type="NCBIfam" id="NF002475">
    <property type="entry name" value="PRK01723.1"/>
    <property type="match status" value="1"/>
</dbReference>
<keyword evidence="5 15" id="KW-1003">Cell membrane</keyword>
<keyword evidence="7 15" id="KW-0808">Transferase</keyword>
<dbReference type="Gene3D" id="1.10.510.10">
    <property type="entry name" value="Transferase(Phosphotransferase) domain 1"/>
    <property type="match status" value="1"/>
</dbReference>
<evidence type="ECO:0000256" key="14">
    <source>
        <dbReference type="ARBA" id="ARBA00034417"/>
    </source>
</evidence>
<keyword evidence="12 15" id="KW-0472">Membrane</keyword>
<feature type="active site" evidence="15">
    <location>
        <position position="175"/>
    </location>
</feature>
<evidence type="ECO:0000256" key="8">
    <source>
        <dbReference type="ARBA" id="ARBA00022741"/>
    </source>
</evidence>
<proteinExistence type="inferred from homology"/>
<keyword evidence="9 15" id="KW-0418">Kinase</keyword>
<sequence>MGNTTAIAATRQPIRDARGEGAIVFDAARWPQATADALEPSTWNPAASPVAAGGRGAAWFVEGAFGRGVLRRYRRGGLAARASRDSYLWLGESRVRSFAEFHLLAALRAQGLPVPAPLLAGYWRRGLGYRAAIVVERIESATALAGYLDDPAAAAWASAGRSIARLHAAGVDHADLNAHNVLLDAGGKAWLIDFDRGRLRRPAAGWREANLARLSRSLAKLSGPGRDAWRDGFTRLRQAYAETLAGTVAGTAVELSR</sequence>
<evidence type="ECO:0000256" key="12">
    <source>
        <dbReference type="ARBA" id="ARBA00023136"/>
    </source>
</evidence>
<evidence type="ECO:0000256" key="6">
    <source>
        <dbReference type="ARBA" id="ARBA00022519"/>
    </source>
</evidence>
<comment type="caution">
    <text evidence="16">The sequence shown here is derived from an EMBL/GenBank/DDBJ whole genome shotgun (WGS) entry which is preliminary data.</text>
</comment>
<comment type="subcellular location">
    <subcellularLocation>
        <location evidence="1 15">Cell inner membrane</location>
        <topology evidence="1 15">Peripheral membrane protein</topology>
        <orientation evidence="1 15">Cytoplasmic side</orientation>
    </subcellularLocation>
</comment>
<keyword evidence="6 15" id="KW-0997">Cell inner membrane</keyword>
<organism evidence="16 17">
    <name type="scientific">Arenimonas soli</name>
    <dbReference type="NCBI Taxonomy" id="2269504"/>
    <lineage>
        <taxon>Bacteria</taxon>
        <taxon>Pseudomonadati</taxon>
        <taxon>Pseudomonadota</taxon>
        <taxon>Gammaproteobacteria</taxon>
        <taxon>Lysobacterales</taxon>
        <taxon>Lysobacteraceae</taxon>
        <taxon>Arenimonas</taxon>
    </lineage>
</organism>
<comment type="similarity">
    <text evidence="3 15">Belongs to the protein kinase superfamily. KdkA/RfaP family.</text>
</comment>
<dbReference type="Proteomes" id="UP000623419">
    <property type="component" value="Unassembled WGS sequence"/>
</dbReference>
<dbReference type="RefSeq" id="WP_188661422.1">
    <property type="nucleotide sequence ID" value="NZ_BMKC01000001.1"/>
</dbReference>
<keyword evidence="8 15" id="KW-0547">Nucleotide-binding</keyword>
<accession>A0ABQ1HCW6</accession>
<evidence type="ECO:0000256" key="2">
    <source>
        <dbReference type="ARBA" id="ARBA00004713"/>
    </source>
</evidence>
<comment type="function">
    <text evidence="15">Catalyzes the ATP-dependent phosphorylation of the 3-deoxy-D-manno-octulosonic acid (Kdo) residue in Kdo-lipid IV(A) at the 4-OH position.</text>
</comment>
<dbReference type="EMBL" id="BMKC01000001">
    <property type="protein sequence ID" value="GGA71588.1"/>
    <property type="molecule type" value="Genomic_DNA"/>
</dbReference>
<evidence type="ECO:0000256" key="7">
    <source>
        <dbReference type="ARBA" id="ARBA00022679"/>
    </source>
</evidence>
<evidence type="ECO:0000256" key="11">
    <source>
        <dbReference type="ARBA" id="ARBA00022985"/>
    </source>
</evidence>
<gene>
    <name evidence="15 16" type="primary">kdkA</name>
    <name evidence="16" type="ORF">GCM10011521_07150</name>
</gene>
<comment type="catalytic activity">
    <reaction evidence="14 15">
        <text>an alpha-Kdo-(2-&gt;6)-lipid IVA + ATP = a 4-O-phospho-alpha-Kdo-(2-&gt;6)-lipid IVA + ADP + H(+)</text>
        <dbReference type="Rhea" id="RHEA:74271"/>
        <dbReference type="ChEBI" id="CHEBI:15378"/>
        <dbReference type="ChEBI" id="CHEBI:30616"/>
        <dbReference type="ChEBI" id="CHEBI:176428"/>
        <dbReference type="ChEBI" id="CHEBI:193140"/>
        <dbReference type="ChEBI" id="CHEBI:456216"/>
        <dbReference type="EC" id="2.7.1.166"/>
    </reaction>
</comment>
<evidence type="ECO:0000256" key="10">
    <source>
        <dbReference type="ARBA" id="ARBA00022840"/>
    </source>
</evidence>
<evidence type="ECO:0000256" key="13">
    <source>
        <dbReference type="ARBA" id="ARBA00029511"/>
    </source>
</evidence>
<keyword evidence="17" id="KW-1185">Reference proteome</keyword>
<name>A0ABQ1HCW6_9GAMM</name>
<keyword evidence="10 15" id="KW-0067">ATP-binding</keyword>